<feature type="compositionally biased region" description="Low complexity" evidence="1">
    <location>
        <begin position="506"/>
        <end position="551"/>
    </location>
</feature>
<feature type="region of interest" description="Disordered" evidence="1">
    <location>
        <begin position="92"/>
        <end position="112"/>
    </location>
</feature>
<comment type="caution">
    <text evidence="3">The sequence shown here is derived from an EMBL/GenBank/DDBJ whole genome shotgun (WGS) entry which is preliminary data.</text>
</comment>
<keyword evidence="2" id="KW-0812">Transmembrane</keyword>
<organism evidence="3 4">
    <name type="scientific">Phytophthora kernoviae</name>
    <dbReference type="NCBI Taxonomy" id="325452"/>
    <lineage>
        <taxon>Eukaryota</taxon>
        <taxon>Sar</taxon>
        <taxon>Stramenopiles</taxon>
        <taxon>Oomycota</taxon>
        <taxon>Peronosporomycetes</taxon>
        <taxon>Peronosporales</taxon>
        <taxon>Peronosporaceae</taxon>
        <taxon>Phytophthora</taxon>
    </lineage>
</organism>
<feature type="transmembrane region" description="Helical" evidence="2">
    <location>
        <begin position="1024"/>
        <end position="1045"/>
    </location>
</feature>
<dbReference type="AlphaFoldDB" id="A0A3R7IY87"/>
<feature type="region of interest" description="Disordered" evidence="1">
    <location>
        <begin position="204"/>
        <end position="232"/>
    </location>
</feature>
<evidence type="ECO:0000256" key="1">
    <source>
        <dbReference type="SAM" id="MobiDB-lite"/>
    </source>
</evidence>
<feature type="region of interest" description="Disordered" evidence="1">
    <location>
        <begin position="493"/>
        <end position="551"/>
    </location>
</feature>
<feature type="region of interest" description="Disordered" evidence="1">
    <location>
        <begin position="739"/>
        <end position="806"/>
    </location>
</feature>
<dbReference type="Proteomes" id="UP000284657">
    <property type="component" value="Unassembled WGS sequence"/>
</dbReference>
<feature type="region of interest" description="Disordered" evidence="1">
    <location>
        <begin position="1048"/>
        <end position="1087"/>
    </location>
</feature>
<evidence type="ECO:0000256" key="2">
    <source>
        <dbReference type="SAM" id="Phobius"/>
    </source>
</evidence>
<feature type="compositionally biased region" description="Low complexity" evidence="1">
    <location>
        <begin position="93"/>
        <end position="112"/>
    </location>
</feature>
<feature type="compositionally biased region" description="Low complexity" evidence="1">
    <location>
        <begin position="862"/>
        <end position="924"/>
    </location>
</feature>
<feature type="region of interest" description="Disordered" evidence="1">
    <location>
        <begin position="860"/>
        <end position="924"/>
    </location>
</feature>
<keyword evidence="2" id="KW-1133">Transmembrane helix</keyword>
<dbReference type="EMBL" id="MBAD02000931">
    <property type="protein sequence ID" value="RLN61050.1"/>
    <property type="molecule type" value="Genomic_DNA"/>
</dbReference>
<name>A0A3R7IY87_9STRA</name>
<evidence type="ECO:0000313" key="3">
    <source>
        <dbReference type="EMBL" id="RLN61050.1"/>
    </source>
</evidence>
<reference evidence="3 4" key="1">
    <citation type="submission" date="2018-07" db="EMBL/GenBank/DDBJ databases">
        <title>Genome sequencing of oomycete isolates from Chile give support for New Zealand origin for Phytophthora kernoviae and make available the first Nothophytophthora sp. genome.</title>
        <authorList>
            <person name="Studholme D.J."/>
            <person name="Sanfuentes E."/>
            <person name="Panda P."/>
            <person name="Hill R."/>
            <person name="Sambles C."/>
            <person name="Grant M."/>
            <person name="Williams N.M."/>
            <person name="Mcdougal R.L."/>
        </authorList>
    </citation>
    <scope>NUCLEOTIDE SEQUENCE [LARGE SCALE GENOMIC DNA]</scope>
    <source>
        <strain evidence="3">Chile7</strain>
    </source>
</reference>
<proteinExistence type="predicted"/>
<sequence length="1087" mass="109653">MVRKHFKEVASDATPETASDEMRAAVLKRKIRSPTARAMMAQAHYRFKMLLKYKMVRSGGCFNDRCRFCKVTETPQSTGFIACSAIDSSYSNPDPATDVPATTTPPSTIDTTAEAPATTTIDGTANQLPCWIEPSEGDLAVGVTIVEDASCASGGLGCITDVCRFCKVTTSIQSAPYIDCALIKGGSPKSEAPVISTITQDNVSTAAPGTTTDTPTVTTSTGSASAPAANAPGGCHRPVGNIRQLYDAFQLRSSPGCPGCHYYIPTCFGHGRTSYIRTRSYPIRDGDKSVGIRVIDDKSCSAGGLGCTNDHCRFCKILETAQSSGFEKCSTYGVEFPTMAPLVTSTGVCAVSSGDAAVGISAMTDVNCLYGGLGCFNDHCRFCKVRSTTQSEAFVDCLDNGSGSVTSSATSAGTPSPPSGSATSSGTSSTTADSTACSLVPADGDVEVGISIGTDATCSAGGLGCINNVCRFCRVRTTIKSAVYTDCALLGTSGATTETPAPPTGTPDATSDTPTVTTEAPSTSTETPGATTETPTEAPVSTDAPAGTTEAPAATNCSILPSVGDSAVGINIITDATCSAGGIGCIDKICRFCKVTTSTQSAAFLDCATFGAGTLTSEVPTVTINSDSASDDSDFSDASDADVPDATLPIITTTEAPTIVPDATSEVPTVTSSADTVAPATAACTQTASSGDAAVGIKIVTDASCSVGGAGCIDNVCRFCKVAETPQSSAFVECSSISSSTTTTDAPAADANTDVPTTTPGATTETPTKTPDATTETPTETPDATTETPTETPDATTEAPSTAACTQTVSSGDAAVGINIVTDASCSAGGAGCIDNVCRFCKVAETPQSSAFVECSSISSSTTTTDAPAADANTDVPTTTPGATTETPTKTPDATTETPTETPDATTETPTETPDATTEAPSTAACTQTVSSGDAAVGINIVTDASCSAGGAGCIDNVCRFCKVAETPQSSAFVECSSIAGAITNSNSLTADSAPQVNTKTTLATADSDKSDSFSVLDKNPTEVIAAVAAGFGVVAAVAAIAIAAKRSHTREAIPTEPSLADEEDAERGERTSSPASEEEPIIPTEA</sequence>
<keyword evidence="2" id="KW-0472">Membrane</keyword>
<feature type="compositionally biased region" description="Low complexity" evidence="1">
    <location>
        <begin position="741"/>
        <end position="804"/>
    </location>
</feature>
<evidence type="ECO:0000313" key="4">
    <source>
        <dbReference type="Proteomes" id="UP000284657"/>
    </source>
</evidence>
<feature type="region of interest" description="Disordered" evidence="1">
    <location>
        <begin position="407"/>
        <end position="429"/>
    </location>
</feature>
<gene>
    <name evidence="3" type="ORF">BBJ29_004318</name>
</gene>
<protein>
    <submittedName>
        <fullName evidence="3">Uncharacterized protein</fullName>
    </submittedName>
</protein>
<accession>A0A3R7IY87</accession>